<dbReference type="PaxDb" id="55529-EKX32332"/>
<dbReference type="GO" id="GO:0016899">
    <property type="term" value="F:oxidoreductase activity, acting on the CH-OH group of donors, oxygen as acceptor"/>
    <property type="evidence" value="ECO:0007669"/>
    <property type="project" value="InterPro"/>
</dbReference>
<dbReference type="PROSITE" id="PS51387">
    <property type="entry name" value="FAD_PCMH"/>
    <property type="match status" value="1"/>
</dbReference>
<dbReference type="OrthoDB" id="610608at2759"/>
<dbReference type="SUPFAM" id="SSF56176">
    <property type="entry name" value="FAD-binding/transporter-associated domain-like"/>
    <property type="match status" value="1"/>
</dbReference>
<dbReference type="InterPro" id="IPR010031">
    <property type="entry name" value="FAD_lactone_oxidase-like"/>
</dbReference>
<proteinExistence type="predicted"/>
<dbReference type="Gene3D" id="3.30.465.10">
    <property type="match status" value="1"/>
</dbReference>
<dbReference type="GeneID" id="17289062"/>
<dbReference type="PANTHER" id="PTHR43762:SF1">
    <property type="entry name" value="D-ARABINONO-1,4-LACTONE OXIDASE"/>
    <property type="match status" value="1"/>
</dbReference>
<sequence>MVNLNTSGVVPVGADHSWSRWAETSFLRVDMKSYNRILGISTLPDGSQAVHVQAGCLLRSLISALSYHDLCIPSVPILLDQTIGGMISTGSHGSSLRYGTTSELVKGLKMILPNGELKTLGCCQPQQQSSSEALRDQEVDDESLFRAARMSLGQLGIITEVVLRVERVYHVEQEVISLSIENFCELACEEGRGLHASYEHVWGHMRLGGGEVTVVGLRRKEGEDASQQVAKEPCQPQPDARGDHPADSQDYPLPDQVLLHRLESDHLPRFWKSDRYHGKNWFPFPPPQKVAGQEQEDDFGSGKHLSLQYNFPLNRLREIVTTLLEASMFRHDMPTRDYLGRIVEIKFIGKEKNPAMLGASEALCCFNIYWKR</sequence>
<dbReference type="Pfam" id="PF01565">
    <property type="entry name" value="FAD_binding_4"/>
    <property type="match status" value="1"/>
</dbReference>
<feature type="domain" description="FAD-binding PCMH-type" evidence="2">
    <location>
        <begin position="1"/>
        <end position="168"/>
    </location>
</feature>
<keyword evidence="5" id="KW-1185">Reference proteome</keyword>
<evidence type="ECO:0000313" key="4">
    <source>
        <dbReference type="EnsemblProtists" id="EKX32332"/>
    </source>
</evidence>
<dbReference type="EMBL" id="JH993196">
    <property type="protein sequence ID" value="EKX32332.1"/>
    <property type="molecule type" value="Genomic_DNA"/>
</dbReference>
<evidence type="ECO:0000259" key="2">
    <source>
        <dbReference type="PROSITE" id="PS51387"/>
    </source>
</evidence>
<dbReference type="HOGENOM" id="CLU_744858_0_0_1"/>
<protein>
    <recommendedName>
        <fullName evidence="2">FAD-binding PCMH-type domain-containing protein</fullName>
    </recommendedName>
</protein>
<evidence type="ECO:0000313" key="5">
    <source>
        <dbReference type="Proteomes" id="UP000011087"/>
    </source>
</evidence>
<reference evidence="3 5" key="1">
    <citation type="journal article" date="2012" name="Nature">
        <title>Algal genomes reveal evolutionary mosaicism and the fate of nucleomorphs.</title>
        <authorList>
            <consortium name="DOE Joint Genome Institute"/>
            <person name="Curtis B.A."/>
            <person name="Tanifuji G."/>
            <person name="Burki F."/>
            <person name="Gruber A."/>
            <person name="Irimia M."/>
            <person name="Maruyama S."/>
            <person name="Arias M.C."/>
            <person name="Ball S.G."/>
            <person name="Gile G.H."/>
            <person name="Hirakawa Y."/>
            <person name="Hopkins J.F."/>
            <person name="Kuo A."/>
            <person name="Rensing S.A."/>
            <person name="Schmutz J."/>
            <person name="Symeonidi A."/>
            <person name="Elias M."/>
            <person name="Eveleigh R.J."/>
            <person name="Herman E.K."/>
            <person name="Klute M.J."/>
            <person name="Nakayama T."/>
            <person name="Obornik M."/>
            <person name="Reyes-Prieto A."/>
            <person name="Armbrust E.V."/>
            <person name="Aves S.J."/>
            <person name="Beiko R.G."/>
            <person name="Coutinho P."/>
            <person name="Dacks J.B."/>
            <person name="Durnford D.G."/>
            <person name="Fast N.M."/>
            <person name="Green B.R."/>
            <person name="Grisdale C.J."/>
            <person name="Hempel F."/>
            <person name="Henrissat B."/>
            <person name="Hoppner M.P."/>
            <person name="Ishida K."/>
            <person name="Kim E."/>
            <person name="Koreny L."/>
            <person name="Kroth P.G."/>
            <person name="Liu Y."/>
            <person name="Malik S.B."/>
            <person name="Maier U.G."/>
            <person name="McRose D."/>
            <person name="Mock T."/>
            <person name="Neilson J.A."/>
            <person name="Onodera N.T."/>
            <person name="Poole A.M."/>
            <person name="Pritham E.J."/>
            <person name="Richards T.A."/>
            <person name="Rocap G."/>
            <person name="Roy S.W."/>
            <person name="Sarai C."/>
            <person name="Schaack S."/>
            <person name="Shirato S."/>
            <person name="Slamovits C.H."/>
            <person name="Spencer D.F."/>
            <person name="Suzuki S."/>
            <person name="Worden A.Z."/>
            <person name="Zauner S."/>
            <person name="Barry K."/>
            <person name="Bell C."/>
            <person name="Bharti A.K."/>
            <person name="Crow J.A."/>
            <person name="Grimwood J."/>
            <person name="Kramer R."/>
            <person name="Lindquist E."/>
            <person name="Lucas S."/>
            <person name="Salamov A."/>
            <person name="McFadden G.I."/>
            <person name="Lane C.E."/>
            <person name="Keeling P.J."/>
            <person name="Gray M.W."/>
            <person name="Grigoriev I.V."/>
            <person name="Archibald J.M."/>
        </authorList>
    </citation>
    <scope>NUCLEOTIDE SEQUENCE</scope>
    <source>
        <strain evidence="3 5">CCMP2712</strain>
    </source>
</reference>
<dbReference type="Proteomes" id="UP000011087">
    <property type="component" value="Unassembled WGS sequence"/>
</dbReference>
<evidence type="ECO:0000256" key="1">
    <source>
        <dbReference type="SAM" id="MobiDB-lite"/>
    </source>
</evidence>
<dbReference type="InterPro" id="IPR036318">
    <property type="entry name" value="FAD-bd_PCMH-like_sf"/>
</dbReference>
<dbReference type="EnsemblProtists" id="EKX32332">
    <property type="protein sequence ID" value="EKX32332"/>
    <property type="gene ID" value="GUITHDRAFT_148698"/>
</dbReference>
<gene>
    <name evidence="3" type="ORF">GUITHDRAFT_148698</name>
</gene>
<dbReference type="PANTHER" id="PTHR43762">
    <property type="entry name" value="L-GULONOLACTONE OXIDASE"/>
    <property type="match status" value="1"/>
</dbReference>
<dbReference type="KEGG" id="gtt:GUITHDRAFT_148698"/>
<organism evidence="3">
    <name type="scientific">Guillardia theta (strain CCMP2712)</name>
    <name type="common">Cryptophyte</name>
    <dbReference type="NCBI Taxonomy" id="905079"/>
    <lineage>
        <taxon>Eukaryota</taxon>
        <taxon>Cryptophyceae</taxon>
        <taxon>Pyrenomonadales</taxon>
        <taxon>Geminigeraceae</taxon>
        <taxon>Guillardia</taxon>
    </lineage>
</organism>
<dbReference type="STRING" id="905079.L1I8E2"/>
<dbReference type="RefSeq" id="XP_005819312.1">
    <property type="nucleotide sequence ID" value="XM_005819255.1"/>
</dbReference>
<dbReference type="InterPro" id="IPR016166">
    <property type="entry name" value="FAD-bd_PCMH"/>
</dbReference>
<dbReference type="eggNOG" id="KOG4730">
    <property type="taxonomic scope" value="Eukaryota"/>
</dbReference>
<accession>L1I8E2</accession>
<dbReference type="InterPro" id="IPR006094">
    <property type="entry name" value="Oxid_FAD_bind_N"/>
</dbReference>
<name>L1I8E2_GUITC</name>
<feature type="region of interest" description="Disordered" evidence="1">
    <location>
        <begin position="221"/>
        <end position="252"/>
    </location>
</feature>
<reference evidence="5" key="2">
    <citation type="submission" date="2012-11" db="EMBL/GenBank/DDBJ databases">
        <authorList>
            <person name="Kuo A."/>
            <person name="Curtis B.A."/>
            <person name="Tanifuji G."/>
            <person name="Burki F."/>
            <person name="Gruber A."/>
            <person name="Irimia M."/>
            <person name="Maruyama S."/>
            <person name="Arias M.C."/>
            <person name="Ball S.G."/>
            <person name="Gile G.H."/>
            <person name="Hirakawa Y."/>
            <person name="Hopkins J.F."/>
            <person name="Rensing S.A."/>
            <person name="Schmutz J."/>
            <person name="Symeonidi A."/>
            <person name="Elias M."/>
            <person name="Eveleigh R.J."/>
            <person name="Herman E.K."/>
            <person name="Klute M.J."/>
            <person name="Nakayama T."/>
            <person name="Obornik M."/>
            <person name="Reyes-Prieto A."/>
            <person name="Armbrust E.V."/>
            <person name="Aves S.J."/>
            <person name="Beiko R.G."/>
            <person name="Coutinho P."/>
            <person name="Dacks J.B."/>
            <person name="Durnford D.G."/>
            <person name="Fast N.M."/>
            <person name="Green B.R."/>
            <person name="Grisdale C."/>
            <person name="Hempe F."/>
            <person name="Henrissat B."/>
            <person name="Hoppner M.P."/>
            <person name="Ishida K.-I."/>
            <person name="Kim E."/>
            <person name="Koreny L."/>
            <person name="Kroth P.G."/>
            <person name="Liu Y."/>
            <person name="Malik S.-B."/>
            <person name="Maier U.G."/>
            <person name="McRose D."/>
            <person name="Mock T."/>
            <person name="Neilson J.A."/>
            <person name="Onodera N.T."/>
            <person name="Poole A.M."/>
            <person name="Pritham E.J."/>
            <person name="Richards T.A."/>
            <person name="Rocap G."/>
            <person name="Roy S.W."/>
            <person name="Sarai C."/>
            <person name="Schaack S."/>
            <person name="Shirato S."/>
            <person name="Slamovits C.H."/>
            <person name="Spencer D.F."/>
            <person name="Suzuki S."/>
            <person name="Worden A.Z."/>
            <person name="Zauner S."/>
            <person name="Barry K."/>
            <person name="Bell C."/>
            <person name="Bharti A.K."/>
            <person name="Crow J.A."/>
            <person name="Grimwood J."/>
            <person name="Kramer R."/>
            <person name="Lindquist E."/>
            <person name="Lucas S."/>
            <person name="Salamov A."/>
            <person name="McFadden G.I."/>
            <person name="Lane C.E."/>
            <person name="Keeling P.J."/>
            <person name="Gray M.W."/>
            <person name="Grigoriev I.V."/>
            <person name="Archibald J.M."/>
        </authorList>
    </citation>
    <scope>NUCLEOTIDE SEQUENCE</scope>
    <source>
        <strain evidence="5">CCMP2712</strain>
    </source>
</reference>
<dbReference type="GO" id="GO:0071949">
    <property type="term" value="F:FAD binding"/>
    <property type="evidence" value="ECO:0007669"/>
    <property type="project" value="InterPro"/>
</dbReference>
<evidence type="ECO:0000313" key="3">
    <source>
        <dbReference type="EMBL" id="EKX32332.1"/>
    </source>
</evidence>
<reference evidence="4" key="3">
    <citation type="submission" date="2015-06" db="UniProtKB">
        <authorList>
            <consortium name="EnsemblProtists"/>
        </authorList>
    </citation>
    <scope>IDENTIFICATION</scope>
</reference>
<dbReference type="AlphaFoldDB" id="L1I8E2"/>
<dbReference type="InterPro" id="IPR016169">
    <property type="entry name" value="FAD-bd_PCMH_sub2"/>
</dbReference>